<evidence type="ECO:0000313" key="1">
    <source>
        <dbReference type="EMBL" id="SMO36863.1"/>
    </source>
</evidence>
<dbReference type="RefSeq" id="WP_142531710.1">
    <property type="nucleotide sequence ID" value="NZ_FXTB01000001.1"/>
</dbReference>
<reference evidence="1 2" key="1">
    <citation type="submission" date="2017-05" db="EMBL/GenBank/DDBJ databases">
        <authorList>
            <person name="Varghese N."/>
            <person name="Submissions S."/>
        </authorList>
    </citation>
    <scope>NUCLEOTIDE SEQUENCE [LARGE SCALE GENOMIC DNA]</scope>
    <source>
        <strain evidence="1 2">DSM 27040</strain>
    </source>
</reference>
<proteinExistence type="predicted"/>
<dbReference type="Proteomes" id="UP000319040">
    <property type="component" value="Unassembled WGS sequence"/>
</dbReference>
<dbReference type="OrthoDB" id="1118291at2"/>
<evidence type="ECO:0000313" key="2">
    <source>
        <dbReference type="Proteomes" id="UP000319040"/>
    </source>
</evidence>
<organism evidence="1 2">
    <name type="scientific">Saccharicrinis carchari</name>
    <dbReference type="NCBI Taxonomy" id="1168039"/>
    <lineage>
        <taxon>Bacteria</taxon>
        <taxon>Pseudomonadati</taxon>
        <taxon>Bacteroidota</taxon>
        <taxon>Bacteroidia</taxon>
        <taxon>Marinilabiliales</taxon>
        <taxon>Marinilabiliaceae</taxon>
        <taxon>Saccharicrinis</taxon>
    </lineage>
</organism>
<accession>A0A521APV8</accession>
<keyword evidence="2" id="KW-1185">Reference proteome</keyword>
<evidence type="ECO:0008006" key="3">
    <source>
        <dbReference type="Google" id="ProtNLM"/>
    </source>
</evidence>
<sequence>MLKLQIILTSLFFVCASLWSQTRTTKDFTEHTFEVFPLGNLQRLDIQSKHAQISLKNWDKDSISVETHIEILTDKPNLSGEMLDEIRINTVFYANTLQVKTNLPGNFNRTIPYKIKYNIFHPKKLALNIENSHGKVSIEQMQGGVVAGLSYCDIDINNLIPAHDSINNHIELLHCKGTISNAGTATVRIENSDLTMVSANKLKGSTAYSRINLNAVTDYSCSSNVDYLKIGTCQLINLKTLNSIIHVSNFGEDALFECEKGSLSIANPNDHFERLRINNHQCPTNIQLNPHTTYTINGDIKDGNFVHPVQDNLQVFRDNSNISISGQVGNDPDTETKVIVFNREADIEFY</sequence>
<dbReference type="EMBL" id="FXTB01000001">
    <property type="protein sequence ID" value="SMO36863.1"/>
    <property type="molecule type" value="Genomic_DNA"/>
</dbReference>
<protein>
    <recommendedName>
        <fullName evidence="3">Adhesin</fullName>
    </recommendedName>
</protein>
<gene>
    <name evidence="1" type="ORF">SAMN06265379_101319</name>
</gene>
<dbReference type="AlphaFoldDB" id="A0A521APV8"/>
<name>A0A521APV8_SACCC</name>